<keyword evidence="3" id="KW-1185">Reference proteome</keyword>
<gene>
    <name evidence="2" type="ORF">DF185_17750</name>
</gene>
<protein>
    <submittedName>
        <fullName evidence="2">Uncharacterized protein</fullName>
    </submittedName>
</protein>
<dbReference type="InterPro" id="IPR046228">
    <property type="entry name" value="DUF6261"/>
</dbReference>
<sequence>MFLSINYRYLRLSEFIQFFQNFLQLLSANDPEALKVKSQYDDLHALVATLASFYKQELGSEITTELQELDAKRDSAIQGIELQVKSYIHHYDDLIRAAAILMANFFDNYGWDIDRLNYQAETSTISSMVEKWEGEQKYIDAIAALKLSDWTTELKNTNTSFNQRYLARVEENAEHPEASSNEMRAGIIVSYRKLMDHLQAYATLSSGGEYDKITKLINQLVDEYNKMLAPRIKSKKETSPETENQETPAEEAAE</sequence>
<name>A0A2V3ZTS6_9BACT</name>
<dbReference type="RefSeq" id="WP_110362107.1">
    <property type="nucleotide sequence ID" value="NZ_QFLI01000009.1"/>
</dbReference>
<evidence type="ECO:0000313" key="2">
    <source>
        <dbReference type="EMBL" id="PXX97812.1"/>
    </source>
</evidence>
<dbReference type="OrthoDB" id="1150508at2"/>
<dbReference type="Proteomes" id="UP000248079">
    <property type="component" value="Unassembled WGS sequence"/>
</dbReference>
<organism evidence="2 3">
    <name type="scientific">Marinifilum breve</name>
    <dbReference type="NCBI Taxonomy" id="2184082"/>
    <lineage>
        <taxon>Bacteria</taxon>
        <taxon>Pseudomonadati</taxon>
        <taxon>Bacteroidota</taxon>
        <taxon>Bacteroidia</taxon>
        <taxon>Marinilabiliales</taxon>
        <taxon>Marinifilaceae</taxon>
    </lineage>
</organism>
<proteinExistence type="predicted"/>
<evidence type="ECO:0000256" key="1">
    <source>
        <dbReference type="SAM" id="MobiDB-lite"/>
    </source>
</evidence>
<dbReference type="Pfam" id="PF19775">
    <property type="entry name" value="DUF6261"/>
    <property type="match status" value="1"/>
</dbReference>
<dbReference type="EMBL" id="QFLI01000009">
    <property type="protein sequence ID" value="PXX97812.1"/>
    <property type="molecule type" value="Genomic_DNA"/>
</dbReference>
<feature type="region of interest" description="Disordered" evidence="1">
    <location>
        <begin position="230"/>
        <end position="254"/>
    </location>
</feature>
<comment type="caution">
    <text evidence="2">The sequence shown here is derived from an EMBL/GenBank/DDBJ whole genome shotgun (WGS) entry which is preliminary data.</text>
</comment>
<reference evidence="2 3" key="1">
    <citation type="submission" date="2018-05" db="EMBL/GenBank/DDBJ databases">
        <title>Marinifilum breve JC075T sp. nov., a marine bacterium isolated from Yongle Blue Hole in the South China Sea.</title>
        <authorList>
            <person name="Fu T."/>
        </authorList>
    </citation>
    <scope>NUCLEOTIDE SEQUENCE [LARGE SCALE GENOMIC DNA]</scope>
    <source>
        <strain evidence="2 3">JC075</strain>
    </source>
</reference>
<evidence type="ECO:0000313" key="3">
    <source>
        <dbReference type="Proteomes" id="UP000248079"/>
    </source>
</evidence>
<accession>A0A2V3ZTS6</accession>
<dbReference type="AlphaFoldDB" id="A0A2V3ZTS6"/>